<reference evidence="2" key="2">
    <citation type="submission" date="2021-02" db="EMBL/GenBank/DDBJ databases">
        <authorList>
            <person name="Kimball J.A."/>
            <person name="Haas M.W."/>
            <person name="Macchietto M."/>
            <person name="Kono T."/>
            <person name="Duquette J."/>
            <person name="Shao M."/>
        </authorList>
    </citation>
    <scope>NUCLEOTIDE SEQUENCE</scope>
    <source>
        <tissue evidence="2">Fresh leaf tissue</tissue>
    </source>
</reference>
<evidence type="ECO:0000256" key="1">
    <source>
        <dbReference type="SAM" id="MobiDB-lite"/>
    </source>
</evidence>
<feature type="compositionally biased region" description="Basic residues" evidence="1">
    <location>
        <begin position="106"/>
        <end position="120"/>
    </location>
</feature>
<name>A0A8J5RSW5_ZIZPA</name>
<organism evidence="2 3">
    <name type="scientific">Zizania palustris</name>
    <name type="common">Northern wild rice</name>
    <dbReference type="NCBI Taxonomy" id="103762"/>
    <lineage>
        <taxon>Eukaryota</taxon>
        <taxon>Viridiplantae</taxon>
        <taxon>Streptophyta</taxon>
        <taxon>Embryophyta</taxon>
        <taxon>Tracheophyta</taxon>
        <taxon>Spermatophyta</taxon>
        <taxon>Magnoliopsida</taxon>
        <taxon>Liliopsida</taxon>
        <taxon>Poales</taxon>
        <taxon>Poaceae</taxon>
        <taxon>BOP clade</taxon>
        <taxon>Oryzoideae</taxon>
        <taxon>Oryzeae</taxon>
        <taxon>Zizaniinae</taxon>
        <taxon>Zizania</taxon>
    </lineage>
</organism>
<comment type="caution">
    <text evidence="2">The sequence shown here is derived from an EMBL/GenBank/DDBJ whole genome shotgun (WGS) entry which is preliminary data.</text>
</comment>
<sequence length="161" mass="17263">MGRNRLACRRARWFFHVMQREFQASGVAGQTYNVIAAGGIQAAGEASACHVQAAAGLLHTVPKHLALHAHAAPRQPTELLHAVAQQPAAHMHVAPRKPAGDPRTVPRQRRRTHASRRGRKASAGGRRCHFAPQEGRRVRCGGTVQPGRRVAGAPGGVGGRR</sequence>
<dbReference type="AlphaFoldDB" id="A0A8J5RSW5"/>
<feature type="region of interest" description="Disordered" evidence="1">
    <location>
        <begin position="89"/>
        <end position="161"/>
    </location>
</feature>
<accession>A0A8J5RSW5</accession>
<protein>
    <submittedName>
        <fullName evidence="2">Uncharacterized protein</fullName>
    </submittedName>
</protein>
<evidence type="ECO:0000313" key="2">
    <source>
        <dbReference type="EMBL" id="KAG8052799.1"/>
    </source>
</evidence>
<gene>
    <name evidence="2" type="ORF">GUJ93_ZPchr0001g29999</name>
</gene>
<dbReference type="Proteomes" id="UP000729402">
    <property type="component" value="Unassembled WGS sequence"/>
</dbReference>
<keyword evidence="3" id="KW-1185">Reference proteome</keyword>
<reference evidence="2" key="1">
    <citation type="journal article" date="2021" name="bioRxiv">
        <title>Whole Genome Assembly and Annotation of Northern Wild Rice, Zizania palustris L., Supports a Whole Genome Duplication in the Zizania Genus.</title>
        <authorList>
            <person name="Haas M."/>
            <person name="Kono T."/>
            <person name="Macchietto M."/>
            <person name="Millas R."/>
            <person name="McGilp L."/>
            <person name="Shao M."/>
            <person name="Duquette J."/>
            <person name="Hirsch C.N."/>
            <person name="Kimball J."/>
        </authorList>
    </citation>
    <scope>NUCLEOTIDE SEQUENCE</scope>
    <source>
        <tissue evidence="2">Fresh leaf tissue</tissue>
    </source>
</reference>
<proteinExistence type="predicted"/>
<evidence type="ECO:0000313" key="3">
    <source>
        <dbReference type="Proteomes" id="UP000729402"/>
    </source>
</evidence>
<dbReference type="EMBL" id="JAAALK010000288">
    <property type="protein sequence ID" value="KAG8052799.1"/>
    <property type="molecule type" value="Genomic_DNA"/>
</dbReference>